<dbReference type="GO" id="GO:0003676">
    <property type="term" value="F:nucleic acid binding"/>
    <property type="evidence" value="ECO:0007669"/>
    <property type="project" value="InterPro"/>
</dbReference>
<dbReference type="InterPro" id="IPR012340">
    <property type="entry name" value="NA-bd_OB-fold"/>
</dbReference>
<feature type="domain" description="CSD" evidence="1">
    <location>
        <begin position="5"/>
        <end position="70"/>
    </location>
</feature>
<dbReference type="SMART" id="SM00357">
    <property type="entry name" value="CSP"/>
    <property type="match status" value="1"/>
</dbReference>
<protein>
    <recommendedName>
        <fullName evidence="1">CSD domain-containing protein</fullName>
    </recommendedName>
</protein>
<dbReference type="InterPro" id="IPR002059">
    <property type="entry name" value="CSP_DNA-bd"/>
</dbReference>
<organism evidence="2 3">
    <name type="scientific">Mikania micrantha</name>
    <name type="common">bitter vine</name>
    <dbReference type="NCBI Taxonomy" id="192012"/>
    <lineage>
        <taxon>Eukaryota</taxon>
        <taxon>Viridiplantae</taxon>
        <taxon>Streptophyta</taxon>
        <taxon>Embryophyta</taxon>
        <taxon>Tracheophyta</taxon>
        <taxon>Spermatophyta</taxon>
        <taxon>Magnoliopsida</taxon>
        <taxon>eudicotyledons</taxon>
        <taxon>Gunneridae</taxon>
        <taxon>Pentapetalae</taxon>
        <taxon>asterids</taxon>
        <taxon>campanulids</taxon>
        <taxon>Asterales</taxon>
        <taxon>Asteraceae</taxon>
        <taxon>Asteroideae</taxon>
        <taxon>Heliantheae alliance</taxon>
        <taxon>Eupatorieae</taxon>
        <taxon>Mikania</taxon>
    </lineage>
</organism>
<dbReference type="EMBL" id="SZYD01000008">
    <property type="protein sequence ID" value="KAD5507726.1"/>
    <property type="molecule type" value="Genomic_DNA"/>
</dbReference>
<dbReference type="SUPFAM" id="SSF50249">
    <property type="entry name" value="Nucleic acid-binding proteins"/>
    <property type="match status" value="1"/>
</dbReference>
<gene>
    <name evidence="2" type="ORF">E3N88_15429</name>
</gene>
<dbReference type="OrthoDB" id="422005at2759"/>
<reference evidence="2 3" key="1">
    <citation type="submission" date="2019-05" db="EMBL/GenBank/DDBJ databases">
        <title>Mikania micrantha, genome provides insights into the molecular mechanism of rapid growth.</title>
        <authorList>
            <person name="Liu B."/>
        </authorList>
    </citation>
    <scope>NUCLEOTIDE SEQUENCE [LARGE SCALE GENOMIC DNA]</scope>
    <source>
        <strain evidence="2">NLD-2019</strain>
        <tissue evidence="2">Leaf</tissue>
    </source>
</reference>
<dbReference type="PANTHER" id="PTHR46565">
    <property type="entry name" value="COLD SHOCK DOMAIN PROTEIN 2"/>
    <property type="match status" value="1"/>
</dbReference>
<dbReference type="Pfam" id="PF00313">
    <property type="entry name" value="CSD"/>
    <property type="match status" value="1"/>
</dbReference>
<dbReference type="PROSITE" id="PS51857">
    <property type="entry name" value="CSD_2"/>
    <property type="match status" value="1"/>
</dbReference>
<comment type="caution">
    <text evidence="2">The sequence shown here is derived from an EMBL/GenBank/DDBJ whole genome shotgun (WGS) entry which is preliminary data.</text>
</comment>
<sequence>MEDVASTGVVIHFHGSKGYGFIKPDEDGEGLYVHPSEIQSEGSHKLEEGQKVKFLVVEKNNGQHAVHIGVNSGGRFERKTALVYERKTGDKRVKP</sequence>
<keyword evidence="3" id="KW-1185">Reference proteome</keyword>
<proteinExistence type="predicted"/>
<evidence type="ECO:0000259" key="1">
    <source>
        <dbReference type="PROSITE" id="PS51857"/>
    </source>
</evidence>
<dbReference type="PANTHER" id="PTHR46565:SF27">
    <property type="entry name" value="COLD SHOCK DOMAIN-CONTAINING PROTEIN 3-LIKE"/>
    <property type="match status" value="1"/>
</dbReference>
<dbReference type="Gene3D" id="2.40.50.140">
    <property type="entry name" value="Nucleic acid-binding proteins"/>
    <property type="match status" value="1"/>
</dbReference>
<dbReference type="PRINTS" id="PR00050">
    <property type="entry name" value="COLDSHOCK"/>
</dbReference>
<evidence type="ECO:0000313" key="3">
    <source>
        <dbReference type="Proteomes" id="UP000326396"/>
    </source>
</evidence>
<dbReference type="AlphaFoldDB" id="A0A5N6NVK9"/>
<dbReference type="Proteomes" id="UP000326396">
    <property type="component" value="Linkage Group LG16"/>
</dbReference>
<evidence type="ECO:0000313" key="2">
    <source>
        <dbReference type="EMBL" id="KAD5507726.1"/>
    </source>
</evidence>
<dbReference type="InterPro" id="IPR011129">
    <property type="entry name" value="CSD"/>
</dbReference>
<accession>A0A5N6NVK9</accession>
<name>A0A5N6NVK9_9ASTR</name>